<dbReference type="RefSeq" id="WP_009316491.1">
    <property type="nucleotide sequence ID" value="NZ_AP028032.1"/>
</dbReference>
<evidence type="ECO:0000256" key="3">
    <source>
        <dbReference type="PROSITE-ProRule" id="PRU00433"/>
    </source>
</evidence>
<dbReference type="AlphaFoldDB" id="A0A354M600"/>
<accession>A0A354M600</accession>
<dbReference type="InterPro" id="IPR009056">
    <property type="entry name" value="Cyt_c-like_dom"/>
</dbReference>
<keyword evidence="2 3" id="KW-0408">Iron</keyword>
<name>A0A354M600_9BACT</name>
<dbReference type="GO" id="GO:0046872">
    <property type="term" value="F:metal ion binding"/>
    <property type="evidence" value="ECO:0007669"/>
    <property type="project" value="UniProtKB-KW"/>
</dbReference>
<keyword evidence="3" id="KW-0349">Heme</keyword>
<feature type="domain" description="Cytochrome c" evidence="4">
    <location>
        <begin position="129"/>
        <end position="222"/>
    </location>
</feature>
<dbReference type="GeneID" id="92928149"/>
<dbReference type="PROSITE" id="PS51257">
    <property type="entry name" value="PROKAR_LIPOPROTEIN"/>
    <property type="match status" value="1"/>
</dbReference>
<comment type="caution">
    <text evidence="5">The sequence shown here is derived from an EMBL/GenBank/DDBJ whole genome shotgun (WGS) entry which is preliminary data.</text>
</comment>
<protein>
    <recommendedName>
        <fullName evidence="4">Cytochrome c domain-containing protein</fullName>
    </recommendedName>
</protein>
<dbReference type="GO" id="GO:0009055">
    <property type="term" value="F:electron transfer activity"/>
    <property type="evidence" value="ECO:0007669"/>
    <property type="project" value="InterPro"/>
</dbReference>
<organism evidence="5 6">
    <name type="scientific">Coprobacter fastidiosus</name>
    <dbReference type="NCBI Taxonomy" id="1099853"/>
    <lineage>
        <taxon>Bacteria</taxon>
        <taxon>Pseudomonadati</taxon>
        <taxon>Bacteroidota</taxon>
        <taxon>Bacteroidia</taxon>
        <taxon>Bacteroidales</taxon>
        <taxon>Barnesiellaceae</taxon>
        <taxon>Coprobacter</taxon>
    </lineage>
</organism>
<gene>
    <name evidence="5" type="ORF">DDY73_13160</name>
</gene>
<dbReference type="EMBL" id="DNWC01000165">
    <property type="protein sequence ID" value="HBJ09939.1"/>
    <property type="molecule type" value="Genomic_DNA"/>
</dbReference>
<sequence>MKYSFIIIAGLLAFSACDSGDIYPKEEEYSGRNVNVTLHFFGVNAWPEEYELKLTSFGDNEDTPLTTLLLEKNDEGSGTYLMHNVPFEAKNIAVSIMNNRKWVCNLNEQQLSGSETNISLSDMNVNLVQYNRIQEQVFNQCTACHGGAGGLYLTEDKSYDALVNKASSTHPDKMLVEPGLPNSSFIITVLTDAQATKTNHTTLSSLKNDDITLLKEWIKAGAKKE</sequence>
<dbReference type="GO" id="GO:0020037">
    <property type="term" value="F:heme binding"/>
    <property type="evidence" value="ECO:0007669"/>
    <property type="project" value="InterPro"/>
</dbReference>
<evidence type="ECO:0000313" key="5">
    <source>
        <dbReference type="EMBL" id="HBJ09939.1"/>
    </source>
</evidence>
<proteinExistence type="predicted"/>
<evidence type="ECO:0000259" key="4">
    <source>
        <dbReference type="PROSITE" id="PS51007"/>
    </source>
</evidence>
<evidence type="ECO:0000313" key="6">
    <source>
        <dbReference type="Proteomes" id="UP000262954"/>
    </source>
</evidence>
<dbReference type="PROSITE" id="PS51007">
    <property type="entry name" value="CYTC"/>
    <property type="match status" value="1"/>
</dbReference>
<keyword evidence="1 3" id="KW-0479">Metal-binding</keyword>
<reference evidence="5 6" key="1">
    <citation type="journal article" date="2018" name="Nat. Biotechnol.">
        <title>A standardized bacterial taxonomy based on genome phylogeny substantially revises the tree of life.</title>
        <authorList>
            <person name="Parks D.H."/>
            <person name="Chuvochina M."/>
            <person name="Waite D.W."/>
            <person name="Rinke C."/>
            <person name="Skarshewski A."/>
            <person name="Chaumeil P.A."/>
            <person name="Hugenholtz P."/>
        </authorList>
    </citation>
    <scope>NUCLEOTIDE SEQUENCE [LARGE SCALE GENOMIC DNA]</scope>
    <source>
        <strain evidence="5">UBA11482</strain>
    </source>
</reference>
<dbReference type="Proteomes" id="UP000262954">
    <property type="component" value="Unassembled WGS sequence"/>
</dbReference>
<evidence type="ECO:0000256" key="1">
    <source>
        <dbReference type="ARBA" id="ARBA00022723"/>
    </source>
</evidence>
<evidence type="ECO:0000256" key="2">
    <source>
        <dbReference type="ARBA" id="ARBA00023004"/>
    </source>
</evidence>